<reference evidence="2" key="1">
    <citation type="submission" date="2015-01" db="EMBL/GenBank/DDBJ databases">
        <authorList>
            <person name="Aslett A.Martin."/>
            <person name="De Silva Nishadi"/>
        </authorList>
    </citation>
    <scope>NUCLEOTIDE SEQUENCE [LARGE SCALE GENOMIC DNA]</scope>
    <source>
        <strain evidence="2">UMC4404</strain>
    </source>
</reference>
<comment type="caution">
    <text evidence="1">The sequence shown here is derived from an EMBL/GenBank/DDBJ whole genome shotgun (WGS) entry which is preliminary data.</text>
</comment>
<evidence type="ECO:0000313" key="2">
    <source>
        <dbReference type="Proteomes" id="UP000049685"/>
    </source>
</evidence>
<dbReference type="InterPro" id="IPR036086">
    <property type="entry name" value="ParB/Sulfiredoxin_sf"/>
</dbReference>
<proteinExistence type="predicted"/>
<protein>
    <recommendedName>
        <fullName evidence="3">ParB/Sulfiredoxin domain-containing protein</fullName>
    </recommendedName>
</protein>
<dbReference type="Proteomes" id="UP000049685">
    <property type="component" value="Unassembled WGS sequence"/>
</dbReference>
<evidence type="ECO:0008006" key="3">
    <source>
        <dbReference type="Google" id="ProtNLM"/>
    </source>
</evidence>
<name>A0A9P1L0K5_PARSO</name>
<dbReference type="AlphaFoldDB" id="A0A9P1L0K5"/>
<organism evidence="1 2">
    <name type="scientific">Paraclostridium sordellii</name>
    <name type="common">Clostridium sordellii</name>
    <dbReference type="NCBI Taxonomy" id="1505"/>
    <lineage>
        <taxon>Bacteria</taxon>
        <taxon>Bacillati</taxon>
        <taxon>Bacillota</taxon>
        <taxon>Clostridia</taxon>
        <taxon>Peptostreptococcales</taxon>
        <taxon>Peptostreptococcaceae</taxon>
        <taxon>Paraclostridium</taxon>
    </lineage>
</organism>
<dbReference type="EMBL" id="CDNY01000001">
    <property type="protein sequence ID" value="CEN31340.1"/>
    <property type="molecule type" value="Genomic_DNA"/>
</dbReference>
<dbReference type="Gene3D" id="3.90.1530.10">
    <property type="entry name" value="Conserved hypothetical protein from pyrococcus furiosus pfu- 392566-001, ParB domain"/>
    <property type="match status" value="1"/>
</dbReference>
<dbReference type="RefSeq" id="WP_057556969.1">
    <property type="nucleotide sequence ID" value="NZ_CDNY01000001.1"/>
</dbReference>
<gene>
    <name evidence="1" type="ORF">UMC4404_31721</name>
</gene>
<evidence type="ECO:0000313" key="1">
    <source>
        <dbReference type="EMBL" id="CEN31340.1"/>
    </source>
</evidence>
<dbReference type="SUPFAM" id="SSF110849">
    <property type="entry name" value="ParB/Sulfiredoxin"/>
    <property type="match status" value="1"/>
</dbReference>
<sequence length="129" mass="14936">MLKEINIKELIPNNFYINELKLNSVRKAYSMNSQNNLPPILVGIINKEYALLDGHSRTMVAFEKGLKTIIADVYPIEEIEGPIDLYKTIHSKAKEMGIVSIEMLKSRILNDEEHKKLWVTYCENLMKKL</sequence>
<accession>A0A9P1L0K5</accession>